<protein>
    <recommendedName>
        <fullName evidence="11">FAD-binding FR-type domain-containing protein</fullName>
    </recommendedName>
</protein>
<dbReference type="PANTHER" id="PTHR32361:SF9">
    <property type="entry name" value="FERRIC REDUCTASE TRANSMEMBRANE COMPONENT 3-RELATED"/>
    <property type="match status" value="1"/>
</dbReference>
<evidence type="ECO:0000313" key="12">
    <source>
        <dbReference type="EMBL" id="KAF2710336.1"/>
    </source>
</evidence>
<organism evidence="12 13">
    <name type="scientific">Pleomassaria siparia CBS 279.74</name>
    <dbReference type="NCBI Taxonomy" id="1314801"/>
    <lineage>
        <taxon>Eukaryota</taxon>
        <taxon>Fungi</taxon>
        <taxon>Dikarya</taxon>
        <taxon>Ascomycota</taxon>
        <taxon>Pezizomycotina</taxon>
        <taxon>Dothideomycetes</taxon>
        <taxon>Pleosporomycetidae</taxon>
        <taxon>Pleosporales</taxon>
        <taxon>Pleomassariaceae</taxon>
        <taxon>Pleomassaria</taxon>
    </lineage>
</organism>
<dbReference type="PANTHER" id="PTHR32361">
    <property type="entry name" value="FERRIC/CUPRIC REDUCTASE TRANSMEMBRANE COMPONENT"/>
    <property type="match status" value="1"/>
</dbReference>
<dbReference type="GO" id="GO:0006826">
    <property type="term" value="P:iron ion transport"/>
    <property type="evidence" value="ECO:0007669"/>
    <property type="project" value="TreeGrafter"/>
</dbReference>
<keyword evidence="5 10" id="KW-1133">Transmembrane helix</keyword>
<dbReference type="CDD" id="cd06186">
    <property type="entry name" value="NOX_Duox_like_FAD_NADP"/>
    <property type="match status" value="1"/>
</dbReference>
<feature type="transmembrane region" description="Helical" evidence="10">
    <location>
        <begin position="77"/>
        <end position="96"/>
    </location>
</feature>
<evidence type="ECO:0000256" key="7">
    <source>
        <dbReference type="ARBA" id="ARBA00023065"/>
    </source>
</evidence>
<dbReference type="Proteomes" id="UP000799428">
    <property type="component" value="Unassembled WGS sequence"/>
</dbReference>
<accession>A0A6G1KBS8</accession>
<dbReference type="InterPro" id="IPR017927">
    <property type="entry name" value="FAD-bd_FR_type"/>
</dbReference>
<evidence type="ECO:0000256" key="8">
    <source>
        <dbReference type="ARBA" id="ARBA00023136"/>
    </source>
</evidence>
<dbReference type="SFLD" id="SFLDS00052">
    <property type="entry name" value="Ferric_Reductase_Domain"/>
    <property type="match status" value="1"/>
</dbReference>
<evidence type="ECO:0000256" key="9">
    <source>
        <dbReference type="ARBA" id="ARBA00023180"/>
    </source>
</evidence>
<keyword evidence="6" id="KW-0560">Oxidoreductase</keyword>
<dbReference type="GO" id="GO:0015677">
    <property type="term" value="P:copper ion import"/>
    <property type="evidence" value="ECO:0007669"/>
    <property type="project" value="TreeGrafter"/>
</dbReference>
<keyword evidence="7" id="KW-0406">Ion transport</keyword>
<evidence type="ECO:0000256" key="5">
    <source>
        <dbReference type="ARBA" id="ARBA00022989"/>
    </source>
</evidence>
<dbReference type="InterPro" id="IPR013121">
    <property type="entry name" value="Fe_red_NAD-bd_6"/>
</dbReference>
<evidence type="ECO:0000256" key="4">
    <source>
        <dbReference type="ARBA" id="ARBA00022692"/>
    </source>
</evidence>
<dbReference type="Pfam" id="PF01794">
    <property type="entry name" value="Ferric_reduct"/>
    <property type="match status" value="1"/>
</dbReference>
<comment type="subcellular location">
    <subcellularLocation>
        <location evidence="1">Membrane</location>
        <topology evidence="1">Multi-pass membrane protein</topology>
    </subcellularLocation>
</comment>
<feature type="transmembrane region" description="Helical" evidence="10">
    <location>
        <begin position="154"/>
        <end position="173"/>
    </location>
</feature>
<dbReference type="InterPro" id="IPR051410">
    <property type="entry name" value="Ferric/Cupric_Reductase"/>
</dbReference>
<dbReference type="SFLD" id="SFLDG01168">
    <property type="entry name" value="Ferric_reductase_subgroup_(FRE"/>
    <property type="match status" value="1"/>
</dbReference>
<sequence length="658" mass="72586">MPSQKRRSRLSTPGCIETAVAFFTALSLLSVPRLWGCRITVLPLGKIFSLAALACIVSALVVSVDAPRFSDHFIDDVAFRAAWITIAQVPLVYLLATKRGPLNIIAALSYERVNWIHRWSGRMLFLSATTHMGIMMRSIDVSDIIRSPDKVMIVVRYGVASYGTLAWIALTSALPVRRWSYRAFYLNHWASTSVLLWVLFNHVPRSARAPIYASTAIVAFDRLFHYYALVRNNVCIRVVKRRLSKFRKGPSRKAITVGLPVKMTAPTLASPTPESTTVIRICNVPFSWTPGQHVRLYLPELGCCEVHPFTPATCSQPAVSPALPDDVENDRLLSPTTPATAESPLPNEMVLLVRSHSGLTRRLAEYCSTWLSRPCPNASCPSSSLTAYIDGPYGTPPAWEAYSTLVLVATSTGVSFSLSIMDWLAQLCTLDPTRLGVKRIHFVWSVRHLEPQFEASVADMLVRHATTLRDAGVDVTAVFYATCPEANQAVIEGEEVVIEGGEEEYMEELDYTPKHDFDEVEELHGFDSQESFDSRASSSTLIDEEAPRGSFWSQFEPRTVSSPSTREQGCTCSFVRSQLQSNSKTSSGLVARVYGSRPHLPSMLNSAARARGRESVMVAVCSSADVVAESRNEVAKMNLAFVAGKRDAGVDIFSEGFS</sequence>
<proteinExistence type="inferred from homology"/>
<comment type="similarity">
    <text evidence="2">Belongs to the ferric reductase (FRE) family.</text>
</comment>
<dbReference type="EMBL" id="MU005769">
    <property type="protein sequence ID" value="KAF2710336.1"/>
    <property type="molecule type" value="Genomic_DNA"/>
</dbReference>
<dbReference type="OrthoDB" id="3944240at2759"/>
<name>A0A6G1KBS8_9PLEO</name>
<dbReference type="Pfam" id="PF08030">
    <property type="entry name" value="NAD_binding_6"/>
    <property type="match status" value="1"/>
</dbReference>
<dbReference type="GO" id="GO:0005886">
    <property type="term" value="C:plasma membrane"/>
    <property type="evidence" value="ECO:0007669"/>
    <property type="project" value="TreeGrafter"/>
</dbReference>
<evidence type="ECO:0000256" key="10">
    <source>
        <dbReference type="SAM" id="Phobius"/>
    </source>
</evidence>
<gene>
    <name evidence="12" type="ORF">K504DRAFT_377032</name>
</gene>
<dbReference type="InterPro" id="IPR039261">
    <property type="entry name" value="FNR_nucleotide-bd"/>
</dbReference>
<evidence type="ECO:0000259" key="11">
    <source>
        <dbReference type="PROSITE" id="PS51384"/>
    </source>
</evidence>
<feature type="transmembrane region" description="Helical" evidence="10">
    <location>
        <begin position="47"/>
        <end position="65"/>
    </location>
</feature>
<dbReference type="GO" id="GO:0000293">
    <property type="term" value="F:ferric-chelate reductase activity"/>
    <property type="evidence" value="ECO:0007669"/>
    <property type="project" value="TreeGrafter"/>
</dbReference>
<feature type="domain" description="FAD-binding FR-type" evidence="11">
    <location>
        <begin position="231"/>
        <end position="399"/>
    </location>
</feature>
<keyword evidence="4 10" id="KW-0812">Transmembrane</keyword>
<evidence type="ECO:0000256" key="1">
    <source>
        <dbReference type="ARBA" id="ARBA00004141"/>
    </source>
</evidence>
<keyword evidence="8 10" id="KW-0472">Membrane</keyword>
<evidence type="ECO:0000256" key="6">
    <source>
        <dbReference type="ARBA" id="ARBA00023002"/>
    </source>
</evidence>
<dbReference type="PROSITE" id="PS51384">
    <property type="entry name" value="FAD_FR"/>
    <property type="match status" value="1"/>
</dbReference>
<keyword evidence="13" id="KW-1185">Reference proteome</keyword>
<dbReference type="InterPro" id="IPR013130">
    <property type="entry name" value="Fe3_Rdtase_TM_dom"/>
</dbReference>
<evidence type="ECO:0000313" key="13">
    <source>
        <dbReference type="Proteomes" id="UP000799428"/>
    </source>
</evidence>
<keyword evidence="3" id="KW-0813">Transport</keyword>
<reference evidence="12" key="1">
    <citation type="journal article" date="2020" name="Stud. Mycol.">
        <title>101 Dothideomycetes genomes: a test case for predicting lifestyles and emergence of pathogens.</title>
        <authorList>
            <person name="Haridas S."/>
            <person name="Albert R."/>
            <person name="Binder M."/>
            <person name="Bloem J."/>
            <person name="Labutti K."/>
            <person name="Salamov A."/>
            <person name="Andreopoulos B."/>
            <person name="Baker S."/>
            <person name="Barry K."/>
            <person name="Bills G."/>
            <person name="Bluhm B."/>
            <person name="Cannon C."/>
            <person name="Castanera R."/>
            <person name="Culley D."/>
            <person name="Daum C."/>
            <person name="Ezra D."/>
            <person name="Gonzalez J."/>
            <person name="Henrissat B."/>
            <person name="Kuo A."/>
            <person name="Liang C."/>
            <person name="Lipzen A."/>
            <person name="Lutzoni F."/>
            <person name="Magnuson J."/>
            <person name="Mondo S."/>
            <person name="Nolan M."/>
            <person name="Ohm R."/>
            <person name="Pangilinan J."/>
            <person name="Park H.-J."/>
            <person name="Ramirez L."/>
            <person name="Alfaro M."/>
            <person name="Sun H."/>
            <person name="Tritt A."/>
            <person name="Yoshinaga Y."/>
            <person name="Zwiers L.-H."/>
            <person name="Turgeon B."/>
            <person name="Goodwin S."/>
            <person name="Spatafora J."/>
            <person name="Crous P."/>
            <person name="Grigoriev I."/>
        </authorList>
    </citation>
    <scope>NUCLEOTIDE SEQUENCE</scope>
    <source>
        <strain evidence="12">CBS 279.74</strain>
    </source>
</reference>
<dbReference type="Gene3D" id="3.40.50.80">
    <property type="entry name" value="Nucleotide-binding domain of ferredoxin-NADP reductase (FNR) module"/>
    <property type="match status" value="1"/>
</dbReference>
<dbReference type="GO" id="GO:0006879">
    <property type="term" value="P:intracellular iron ion homeostasis"/>
    <property type="evidence" value="ECO:0007669"/>
    <property type="project" value="TreeGrafter"/>
</dbReference>
<evidence type="ECO:0000256" key="3">
    <source>
        <dbReference type="ARBA" id="ARBA00022448"/>
    </source>
</evidence>
<keyword evidence="9" id="KW-0325">Glycoprotein</keyword>
<dbReference type="AlphaFoldDB" id="A0A6G1KBS8"/>
<evidence type="ECO:0000256" key="2">
    <source>
        <dbReference type="ARBA" id="ARBA00006278"/>
    </source>
</evidence>